<organism evidence="3 4">
    <name type="scientific">Endocarpon pusillum</name>
    <dbReference type="NCBI Taxonomy" id="364733"/>
    <lineage>
        <taxon>Eukaryota</taxon>
        <taxon>Fungi</taxon>
        <taxon>Dikarya</taxon>
        <taxon>Ascomycota</taxon>
        <taxon>Pezizomycotina</taxon>
        <taxon>Eurotiomycetes</taxon>
        <taxon>Chaetothyriomycetidae</taxon>
        <taxon>Verrucariales</taxon>
        <taxon>Verrucariaceae</taxon>
        <taxon>Endocarpon</taxon>
    </lineage>
</organism>
<evidence type="ECO:0008006" key="5">
    <source>
        <dbReference type="Google" id="ProtNLM"/>
    </source>
</evidence>
<feature type="region of interest" description="Disordered" evidence="1">
    <location>
        <begin position="470"/>
        <end position="496"/>
    </location>
</feature>
<evidence type="ECO:0000313" key="3">
    <source>
        <dbReference type="EMBL" id="KAF7507423.1"/>
    </source>
</evidence>
<dbReference type="SUPFAM" id="SSF53474">
    <property type="entry name" value="alpha/beta-Hydrolases"/>
    <property type="match status" value="1"/>
</dbReference>
<evidence type="ECO:0000256" key="2">
    <source>
        <dbReference type="SAM" id="Phobius"/>
    </source>
</evidence>
<feature type="transmembrane region" description="Helical" evidence="2">
    <location>
        <begin position="68"/>
        <end position="90"/>
    </location>
</feature>
<evidence type="ECO:0000256" key="1">
    <source>
        <dbReference type="SAM" id="MobiDB-lite"/>
    </source>
</evidence>
<feature type="compositionally biased region" description="Gly residues" evidence="1">
    <location>
        <begin position="326"/>
        <end position="337"/>
    </location>
</feature>
<dbReference type="InterPro" id="IPR029058">
    <property type="entry name" value="AB_hydrolase_fold"/>
</dbReference>
<sequence>MAGFNRPSDSTPLPYTSSPRQLLLSELCLIKDILRNFPASFPGVIQPFWSVKAEDELCLRNAKNVRSLLLHVILLITQSLFLLGLVYGLIIPIPASLYLGGIVITLILNYYFCRLLNGDGSPQTSSINLTRYRSENPDAKDHDHSDECWIFINGVSVGRDWFQSNLNTLSQIFRRRIIGVHNITYGIIFDLIECLIQRDSCYATDDIRTGYDHVKKSLLEEKNKKVVLIVHSQGGIEGGAILDWLLDDLPASVLGKLEIYTFASAANHWNNPDRHHHNSKEDEEAGKKLGVIRHVEHYTNSGDFVSRFGILGFIRQPLKNTKAGTKGVGKGGAGGAASGHDNNNRFKGKLFKRNATGHMLNQHYLAYMFPREEYTLPDGTVGVRVKEHNGFMDSEAAVWDGQRDKQNLGWHDWPWGWKLGWWGFELGKPKKWESMMREDGLDLSGRTGQGPDHLTVARKPRELSRLWLYRNGMSPPDDGQDGEHRGQHRQGKEAGSVVVNGLANALEVNGFAK</sequence>
<reference evidence="3" key="1">
    <citation type="submission" date="2020-02" db="EMBL/GenBank/DDBJ databases">
        <authorList>
            <person name="Palmer J.M."/>
        </authorList>
    </citation>
    <scope>NUCLEOTIDE SEQUENCE</scope>
    <source>
        <strain evidence="3">EPUS1.4</strain>
        <tissue evidence="3">Thallus</tissue>
    </source>
</reference>
<proteinExistence type="predicted"/>
<name>A0A8H7AE42_9EURO</name>
<dbReference type="PANTHER" id="PTHR42044">
    <property type="entry name" value="DUF676 DOMAIN-CONTAINING PROTEIN-RELATED"/>
    <property type="match status" value="1"/>
</dbReference>
<dbReference type="AlphaFoldDB" id="A0A8H7AE42"/>
<keyword evidence="2" id="KW-0812">Transmembrane</keyword>
<keyword evidence="4" id="KW-1185">Reference proteome</keyword>
<protein>
    <recommendedName>
        <fullName evidence="5">DUF676 domain-containing protein</fullName>
    </recommendedName>
</protein>
<comment type="caution">
    <text evidence="3">The sequence shown here is derived from an EMBL/GenBank/DDBJ whole genome shotgun (WGS) entry which is preliminary data.</text>
</comment>
<dbReference type="Proteomes" id="UP000606974">
    <property type="component" value="Unassembled WGS sequence"/>
</dbReference>
<dbReference type="OrthoDB" id="202545at2759"/>
<accession>A0A8H7AE42</accession>
<keyword evidence="2" id="KW-1133">Transmembrane helix</keyword>
<dbReference type="PANTHER" id="PTHR42044:SF2">
    <property type="entry name" value="DUF676 DOMAIN-CONTAINING PROTEIN"/>
    <property type="match status" value="1"/>
</dbReference>
<feature type="region of interest" description="Disordered" evidence="1">
    <location>
        <begin position="323"/>
        <end position="346"/>
    </location>
</feature>
<evidence type="ECO:0000313" key="4">
    <source>
        <dbReference type="Proteomes" id="UP000606974"/>
    </source>
</evidence>
<gene>
    <name evidence="3" type="ORF">GJ744_010482</name>
</gene>
<dbReference type="EMBL" id="JAACFV010000069">
    <property type="protein sequence ID" value="KAF7507423.1"/>
    <property type="molecule type" value="Genomic_DNA"/>
</dbReference>
<keyword evidence="2" id="KW-0472">Membrane</keyword>